<dbReference type="STRING" id="690850.Desaf_1930"/>
<dbReference type="eggNOG" id="COG3299">
    <property type="taxonomic scope" value="Bacteria"/>
</dbReference>
<dbReference type="PANTHER" id="PTHR37829:SF3">
    <property type="entry name" value="PROTEIN JAYE-RELATED"/>
    <property type="match status" value="1"/>
</dbReference>
<dbReference type="Pfam" id="PF04865">
    <property type="entry name" value="Baseplate_J"/>
    <property type="match status" value="1"/>
</dbReference>
<dbReference type="PANTHER" id="PTHR37829">
    <property type="entry name" value="PHAGE-LIKE ELEMENT PBSX PROTEIN XKDT"/>
    <property type="match status" value="1"/>
</dbReference>
<evidence type="ECO:0000259" key="3">
    <source>
        <dbReference type="Pfam" id="PF26078"/>
    </source>
</evidence>
<dbReference type="InterPro" id="IPR052399">
    <property type="entry name" value="Phage_Baseplate_Assmbl_Protein"/>
</dbReference>
<gene>
    <name evidence="5" type="ORF">Desaf_1930</name>
</gene>
<dbReference type="Pfam" id="PF26078">
    <property type="entry name" value="Baseplate_J_M"/>
    <property type="match status" value="1"/>
</dbReference>
<dbReference type="InterPro" id="IPR058531">
    <property type="entry name" value="Baseplate_J_M"/>
</dbReference>
<comment type="similarity">
    <text evidence="1">Belongs to the Mu gp47/PBSX XkdT family.</text>
</comment>
<dbReference type="RefSeq" id="WP_014260011.1">
    <property type="nucleotide sequence ID" value="NC_016629.1"/>
</dbReference>
<dbReference type="KEGG" id="daf:Desaf_1930"/>
<dbReference type="InterPro" id="IPR006949">
    <property type="entry name" value="Barrel_Baseplate_J-like"/>
</dbReference>
<keyword evidence="6" id="KW-1185">Reference proteome</keyword>
<evidence type="ECO:0000256" key="1">
    <source>
        <dbReference type="ARBA" id="ARBA00038087"/>
    </source>
</evidence>
<feature type="domain" description="Baseplate protein J-like barrel" evidence="2">
    <location>
        <begin position="91"/>
        <end position="166"/>
    </location>
</feature>
<protein>
    <submittedName>
        <fullName evidence="5">Baseplate J family protein</fullName>
    </submittedName>
</protein>
<feature type="domain" description="Baseplate J-like C-terminal" evidence="4">
    <location>
        <begin position="273"/>
        <end position="351"/>
    </location>
</feature>
<dbReference type="Pfam" id="PF26079">
    <property type="entry name" value="Baseplate_J_C"/>
    <property type="match status" value="1"/>
</dbReference>
<dbReference type="AlphaFoldDB" id="F3Z2U2"/>
<dbReference type="HOGENOM" id="CLU_039609_1_1_7"/>
<dbReference type="InterPro" id="IPR058530">
    <property type="entry name" value="Baseplate_J-like_C"/>
</dbReference>
<sequence length="352" mass="36100">MAWVRPTLKDISGRIEADMIDRLLGGGKLLRSSVAVVLSRVMAGAVHLLYGYLGWQARQLMPDTAESEHLERWAGIWGVTRKAAAFATGLVTFSGADGASIPVGTELQRADGTAYTVTEGASVSGGSATVQVEALEPGAAGNAEAGEALSLVSPLSGVQSSGVVAASGLSGGADTESDDALRARLLARLRRTPQGGSADDYAAWALAVPGVTRCWVSPGEMGAGAVSVRVMLDNSYPDGIPQSGDLEAVSAAIEAVRPVTADVYVLAPIPLPVPIDVRITPDTPAIRAAVQAELAALFAREGQPGGMILRTHISEAVSLAAGERDHVLLAPAVDVEPGPGELATLGAITWED</sequence>
<accession>F3Z2U2</accession>
<feature type="domain" description="Baseplate J-like central" evidence="3">
    <location>
        <begin position="193"/>
        <end position="267"/>
    </location>
</feature>
<dbReference type="Proteomes" id="UP000007844">
    <property type="component" value="Chromosome"/>
</dbReference>
<dbReference type="EMBL" id="CP003221">
    <property type="protein sequence ID" value="EGJ50259.1"/>
    <property type="molecule type" value="Genomic_DNA"/>
</dbReference>
<name>F3Z2U2_DESAF</name>
<organism evidence="5 6">
    <name type="scientific">Desulfocurvibacter africanus subsp. africanus str. Walvis Bay</name>
    <dbReference type="NCBI Taxonomy" id="690850"/>
    <lineage>
        <taxon>Bacteria</taxon>
        <taxon>Pseudomonadati</taxon>
        <taxon>Thermodesulfobacteriota</taxon>
        <taxon>Desulfovibrionia</taxon>
        <taxon>Desulfovibrionales</taxon>
        <taxon>Desulfovibrionaceae</taxon>
        <taxon>Desulfocurvibacter</taxon>
    </lineage>
</organism>
<evidence type="ECO:0000313" key="5">
    <source>
        <dbReference type="EMBL" id="EGJ50259.1"/>
    </source>
</evidence>
<evidence type="ECO:0000313" key="6">
    <source>
        <dbReference type="Proteomes" id="UP000007844"/>
    </source>
</evidence>
<reference evidence="5 6" key="1">
    <citation type="journal article" date="2011" name="J. Bacteriol.">
        <title>Genome sequence of the mercury-methylating and pleomorphic Desulfovibrio africanus Strain Walvis Bay.</title>
        <authorList>
            <person name="Brown S.D."/>
            <person name="Wall J.D."/>
            <person name="Kucken A.M."/>
            <person name="Gilmour C.C."/>
            <person name="Podar M."/>
            <person name="Brandt C.C."/>
            <person name="Teshima H."/>
            <person name="Detter J.C."/>
            <person name="Han C.S."/>
            <person name="Land M.L."/>
            <person name="Lucas S."/>
            <person name="Han J."/>
            <person name="Pennacchio L."/>
            <person name="Nolan M."/>
            <person name="Pitluck S."/>
            <person name="Woyke T."/>
            <person name="Goodwin L."/>
            <person name="Palumbo A.V."/>
            <person name="Elias D.A."/>
        </authorList>
    </citation>
    <scope>NUCLEOTIDE SEQUENCE [LARGE SCALE GENOMIC DNA]</scope>
    <source>
        <strain evidence="5 6">Walvis Bay</strain>
    </source>
</reference>
<evidence type="ECO:0000259" key="2">
    <source>
        <dbReference type="Pfam" id="PF04865"/>
    </source>
</evidence>
<proteinExistence type="inferred from homology"/>
<evidence type="ECO:0000259" key="4">
    <source>
        <dbReference type="Pfam" id="PF26079"/>
    </source>
</evidence>